<proteinExistence type="predicted"/>
<comment type="caution">
    <text evidence="1">The sequence shown here is derived from an EMBL/GenBank/DDBJ whole genome shotgun (WGS) entry which is preliminary data.</text>
</comment>
<dbReference type="InterPro" id="IPR025332">
    <property type="entry name" value="DUF4238"/>
</dbReference>
<accession>A0A4Q0P3R1</accession>
<dbReference type="AlphaFoldDB" id="A0A4Q0P3R1"/>
<name>A0A4Q0P3R1_9FLAO</name>
<evidence type="ECO:0000313" key="2">
    <source>
        <dbReference type="Proteomes" id="UP000289238"/>
    </source>
</evidence>
<dbReference type="Proteomes" id="UP000289238">
    <property type="component" value="Unassembled WGS sequence"/>
</dbReference>
<keyword evidence="2" id="KW-1185">Reference proteome</keyword>
<dbReference type="RefSeq" id="WP_128758525.1">
    <property type="nucleotide sequence ID" value="NZ_QOVM01000007.1"/>
</dbReference>
<reference evidence="1 2" key="1">
    <citation type="submission" date="2018-07" db="EMBL/GenBank/DDBJ databases">
        <title>Leeuwenhoekiella genomics.</title>
        <authorList>
            <person name="Tahon G."/>
            <person name="Willems A."/>
        </authorList>
    </citation>
    <scope>NUCLEOTIDE SEQUENCE [LARGE SCALE GENOMIC DNA]</scope>
    <source>
        <strain evidence="1 2">LMG 22550</strain>
    </source>
</reference>
<dbReference type="EMBL" id="QOVM01000007">
    <property type="protein sequence ID" value="RXG20666.1"/>
    <property type="molecule type" value="Genomic_DNA"/>
</dbReference>
<protein>
    <recommendedName>
        <fullName evidence="3">DUF4238 domain-containing protein</fullName>
    </recommendedName>
</protein>
<sequence length="339" mass="40516">MTSRKTNIKQHYVPQFYLRNFADENEKFFVFDVNRENKYQTSPKKECYEKLLYDINPDILNKFSDHSENYEEIVDDNIRILNEEVSAILLNFLDRTIKSEKDFKFERSEREKLYDFILLQTFRTPFYRERLGYLGVSFALKTGVKDLEDKEFLDVIHNLLIFGIIEQLYGLDFKLNKTYHLFFDHLIDEILNIKTQLRNAGKLFLLNKSKEHFITTNTPINIRWKPDFLAYHRALMTFPGEDKPVVDIGNYIEFLTIHLPISSDFSIFIFEKELDKNLTELNRGIGIIRDWNSDLITNLNYSTFLKSSDKVISKTNDFEKYVEMKKQRQNPAMNFRFSE</sequence>
<gene>
    <name evidence="1" type="ORF">DSM00_2770</name>
</gene>
<dbReference type="OrthoDB" id="669645at2"/>
<organism evidence="1 2">
    <name type="scientific">Leeuwenhoekiella aequorea</name>
    <dbReference type="NCBI Taxonomy" id="283736"/>
    <lineage>
        <taxon>Bacteria</taxon>
        <taxon>Pseudomonadati</taxon>
        <taxon>Bacteroidota</taxon>
        <taxon>Flavobacteriia</taxon>
        <taxon>Flavobacteriales</taxon>
        <taxon>Flavobacteriaceae</taxon>
        <taxon>Leeuwenhoekiella</taxon>
    </lineage>
</organism>
<evidence type="ECO:0008006" key="3">
    <source>
        <dbReference type="Google" id="ProtNLM"/>
    </source>
</evidence>
<evidence type="ECO:0000313" key="1">
    <source>
        <dbReference type="EMBL" id="RXG20666.1"/>
    </source>
</evidence>
<dbReference type="Pfam" id="PF14022">
    <property type="entry name" value="DUF4238"/>
    <property type="match status" value="1"/>
</dbReference>